<comment type="caution">
    <text evidence="1">The sequence shown here is derived from an EMBL/GenBank/DDBJ whole genome shotgun (WGS) entry which is preliminary data.</text>
</comment>
<protein>
    <submittedName>
        <fullName evidence="1">Uncharacterized protein</fullName>
    </submittedName>
</protein>
<accession>A0AAD6TSR4</accession>
<dbReference type="AlphaFoldDB" id="A0AAD6TSR4"/>
<keyword evidence="2" id="KW-1185">Reference proteome</keyword>
<organism evidence="1 2">
    <name type="scientific">Mycena belliarum</name>
    <dbReference type="NCBI Taxonomy" id="1033014"/>
    <lineage>
        <taxon>Eukaryota</taxon>
        <taxon>Fungi</taxon>
        <taxon>Dikarya</taxon>
        <taxon>Basidiomycota</taxon>
        <taxon>Agaricomycotina</taxon>
        <taxon>Agaricomycetes</taxon>
        <taxon>Agaricomycetidae</taxon>
        <taxon>Agaricales</taxon>
        <taxon>Marasmiineae</taxon>
        <taxon>Mycenaceae</taxon>
        <taxon>Mycena</taxon>
    </lineage>
</organism>
<dbReference type="Proteomes" id="UP001222325">
    <property type="component" value="Unassembled WGS sequence"/>
</dbReference>
<evidence type="ECO:0000313" key="1">
    <source>
        <dbReference type="EMBL" id="KAJ7071907.1"/>
    </source>
</evidence>
<evidence type="ECO:0000313" key="2">
    <source>
        <dbReference type="Proteomes" id="UP001222325"/>
    </source>
</evidence>
<gene>
    <name evidence="1" type="ORF">B0H15DRAFT_1027590</name>
</gene>
<dbReference type="EMBL" id="JARJCN010000120">
    <property type="protein sequence ID" value="KAJ7071907.1"/>
    <property type="molecule type" value="Genomic_DNA"/>
</dbReference>
<name>A0AAD6TSR4_9AGAR</name>
<reference evidence="1" key="1">
    <citation type="submission" date="2023-03" db="EMBL/GenBank/DDBJ databases">
        <title>Massive genome expansion in bonnet fungi (Mycena s.s.) driven by repeated elements and novel gene families across ecological guilds.</title>
        <authorList>
            <consortium name="Lawrence Berkeley National Laboratory"/>
            <person name="Harder C.B."/>
            <person name="Miyauchi S."/>
            <person name="Viragh M."/>
            <person name="Kuo A."/>
            <person name="Thoen E."/>
            <person name="Andreopoulos B."/>
            <person name="Lu D."/>
            <person name="Skrede I."/>
            <person name="Drula E."/>
            <person name="Henrissat B."/>
            <person name="Morin E."/>
            <person name="Kohler A."/>
            <person name="Barry K."/>
            <person name="LaButti K."/>
            <person name="Morin E."/>
            <person name="Salamov A."/>
            <person name="Lipzen A."/>
            <person name="Mereny Z."/>
            <person name="Hegedus B."/>
            <person name="Baldrian P."/>
            <person name="Stursova M."/>
            <person name="Weitz H."/>
            <person name="Taylor A."/>
            <person name="Grigoriev I.V."/>
            <person name="Nagy L.G."/>
            <person name="Martin F."/>
            <person name="Kauserud H."/>
        </authorList>
    </citation>
    <scope>NUCLEOTIDE SEQUENCE</scope>
    <source>
        <strain evidence="1">CBHHK173m</strain>
    </source>
</reference>
<sequence length="146" mass="15750">MSSSLAVAPWTQTTHGSPAVATRATQPICCARLRPPSFRSASKAAQWLVCIVVPPSTTCARCPNLLPPRAHPRALSSIPITTATPAHRYRILGACTLFLLTFPPQICLCAIGPVVRLRPRFRSVDLSHASTRVSFLFLSSPLVHNA</sequence>
<proteinExistence type="predicted"/>